<dbReference type="EMBL" id="RBLC01000003">
    <property type="protein sequence ID" value="RKS21723.1"/>
    <property type="molecule type" value="Genomic_DNA"/>
</dbReference>
<evidence type="ECO:0000256" key="1">
    <source>
        <dbReference type="ARBA" id="ARBA00004141"/>
    </source>
</evidence>
<keyword evidence="8" id="KW-1185">Reference proteome</keyword>
<comment type="subcellular location">
    <subcellularLocation>
        <location evidence="1">Membrane</location>
        <topology evidence="1">Multi-pass membrane protein</topology>
    </subcellularLocation>
</comment>
<keyword evidence="2 5" id="KW-0812">Transmembrane</keyword>
<dbReference type="GO" id="GO:0016020">
    <property type="term" value="C:membrane"/>
    <property type="evidence" value="ECO:0007669"/>
    <property type="project" value="UniProtKB-SubCell"/>
</dbReference>
<dbReference type="GO" id="GO:0030416">
    <property type="term" value="P:methylamine metabolic process"/>
    <property type="evidence" value="ECO:0007669"/>
    <property type="project" value="InterPro"/>
</dbReference>
<protein>
    <submittedName>
        <fullName evidence="7">Putative membrane protein</fullName>
    </submittedName>
</protein>
<evidence type="ECO:0000256" key="4">
    <source>
        <dbReference type="ARBA" id="ARBA00023136"/>
    </source>
</evidence>
<dbReference type="Pfam" id="PF07291">
    <property type="entry name" value="MauE"/>
    <property type="match status" value="1"/>
</dbReference>
<feature type="transmembrane region" description="Helical" evidence="5">
    <location>
        <begin position="42"/>
        <end position="58"/>
    </location>
</feature>
<dbReference type="InterPro" id="IPR009908">
    <property type="entry name" value="Methylamine_util_MauE"/>
</dbReference>
<feature type="transmembrane region" description="Helical" evidence="5">
    <location>
        <begin position="97"/>
        <end position="114"/>
    </location>
</feature>
<gene>
    <name evidence="7" type="ORF">CLV94_2357</name>
</gene>
<comment type="caution">
    <text evidence="7">The sequence shown here is derived from an EMBL/GenBank/DDBJ whole genome shotgun (WGS) entry which is preliminary data.</text>
</comment>
<keyword evidence="4 5" id="KW-0472">Membrane</keyword>
<evidence type="ECO:0000313" key="7">
    <source>
        <dbReference type="EMBL" id="RKS21723.1"/>
    </source>
</evidence>
<feature type="domain" description="Methylamine utilisation protein MauE" evidence="6">
    <location>
        <begin position="8"/>
        <end position="88"/>
    </location>
</feature>
<evidence type="ECO:0000259" key="6">
    <source>
        <dbReference type="Pfam" id="PF07291"/>
    </source>
</evidence>
<reference evidence="7 8" key="1">
    <citation type="submission" date="2018-10" db="EMBL/GenBank/DDBJ databases">
        <title>Genomic Encyclopedia of Archaeal and Bacterial Type Strains, Phase II (KMG-II): from individual species to whole genera.</title>
        <authorList>
            <person name="Goeker M."/>
        </authorList>
    </citation>
    <scope>NUCLEOTIDE SEQUENCE [LARGE SCALE GENOMIC DNA]</scope>
    <source>
        <strain evidence="7 8">DSM 29537</strain>
    </source>
</reference>
<keyword evidence="3 5" id="KW-1133">Transmembrane helix</keyword>
<dbReference type="PANTHER" id="PTHR36974">
    <property type="entry name" value="MEMBRANE PROTEIN-RELATED"/>
    <property type="match status" value="1"/>
</dbReference>
<dbReference type="OrthoDB" id="327939at2"/>
<dbReference type="AlphaFoldDB" id="A0A495MAG5"/>
<evidence type="ECO:0000256" key="5">
    <source>
        <dbReference type="SAM" id="Phobius"/>
    </source>
</evidence>
<proteinExistence type="predicted"/>
<evidence type="ECO:0000313" key="8">
    <source>
        <dbReference type="Proteomes" id="UP000277579"/>
    </source>
</evidence>
<dbReference type="RefSeq" id="WP_121376937.1">
    <property type="nucleotide sequence ID" value="NZ_RBLC01000003.1"/>
</dbReference>
<accession>A0A495MAG5</accession>
<evidence type="ECO:0000256" key="3">
    <source>
        <dbReference type="ARBA" id="ARBA00022989"/>
    </source>
</evidence>
<organism evidence="7 8">
    <name type="scientific">Flavobacterium endophyticum</name>
    <dbReference type="NCBI Taxonomy" id="1540163"/>
    <lineage>
        <taxon>Bacteria</taxon>
        <taxon>Pseudomonadati</taxon>
        <taxon>Bacteroidota</taxon>
        <taxon>Flavobacteriia</taxon>
        <taxon>Flavobacteriales</taxon>
        <taxon>Flavobacteriaceae</taxon>
        <taxon>Flavobacterium</taxon>
    </lineage>
</organism>
<sequence length="117" mass="13701">MDLPWHLYLMAFLYILAGLNHFRNPKMYVRIIPPYFPNPKLLNILSGLAEICFGLLLCLPDYSTYGACGIIFLLIVFLPAHIHMLQDRKASFGLPKWVLILRIPLQFLLIYWAYLYI</sequence>
<feature type="transmembrane region" description="Helical" evidence="5">
    <location>
        <begin position="64"/>
        <end position="85"/>
    </location>
</feature>
<dbReference type="PANTHER" id="PTHR36974:SF1">
    <property type="entry name" value="DOXX FAMILY MEMBRANE PROTEIN"/>
    <property type="match status" value="1"/>
</dbReference>
<evidence type="ECO:0000256" key="2">
    <source>
        <dbReference type="ARBA" id="ARBA00022692"/>
    </source>
</evidence>
<dbReference type="Proteomes" id="UP000277579">
    <property type="component" value="Unassembled WGS sequence"/>
</dbReference>
<feature type="transmembrane region" description="Helical" evidence="5">
    <location>
        <begin position="6"/>
        <end position="22"/>
    </location>
</feature>
<name>A0A495MAG5_9FLAO</name>